<gene>
    <name evidence="2" type="ORF">B7R25_02715</name>
</gene>
<evidence type="ECO:0000313" key="3">
    <source>
        <dbReference type="Proteomes" id="UP000257080"/>
    </source>
</evidence>
<dbReference type="Proteomes" id="UP000257080">
    <property type="component" value="Unassembled WGS sequence"/>
</dbReference>
<dbReference type="SUPFAM" id="SSF52980">
    <property type="entry name" value="Restriction endonuclease-like"/>
    <property type="match status" value="1"/>
</dbReference>
<dbReference type="InterPro" id="IPR007569">
    <property type="entry name" value="DUF559"/>
</dbReference>
<dbReference type="AlphaFoldDB" id="A0A3E0WEL8"/>
<evidence type="ECO:0000259" key="1">
    <source>
        <dbReference type="Pfam" id="PF04480"/>
    </source>
</evidence>
<reference evidence="2 3" key="1">
    <citation type="submission" date="2017-04" db="EMBL/GenBank/DDBJ databases">
        <title>Comparative genome analysis of Subtercola boreus.</title>
        <authorList>
            <person name="Cho Y.-J."/>
            <person name="Cho A."/>
            <person name="Kim O.-S."/>
            <person name="Lee J.-I."/>
        </authorList>
    </citation>
    <scope>NUCLEOTIDE SEQUENCE [LARGE SCALE GENOMIC DNA]</scope>
    <source>
        <strain evidence="2 3">P28004</strain>
    </source>
</reference>
<protein>
    <recommendedName>
        <fullName evidence="1">DUF559 domain-containing protein</fullName>
    </recommendedName>
</protein>
<dbReference type="RefSeq" id="WP_172582680.1">
    <property type="nucleotide sequence ID" value="NZ_NBXC01000008.1"/>
</dbReference>
<accession>A0A3E0WEL8</accession>
<proteinExistence type="predicted"/>
<organism evidence="2 3">
    <name type="scientific">Subtercola boreus</name>
    <dbReference type="NCBI Taxonomy" id="120213"/>
    <lineage>
        <taxon>Bacteria</taxon>
        <taxon>Bacillati</taxon>
        <taxon>Actinomycetota</taxon>
        <taxon>Actinomycetes</taxon>
        <taxon>Micrococcales</taxon>
        <taxon>Microbacteriaceae</taxon>
        <taxon>Subtercola</taxon>
    </lineage>
</organism>
<dbReference type="EMBL" id="NBXE01000008">
    <property type="protein sequence ID" value="RFA28661.1"/>
    <property type="molecule type" value="Genomic_DNA"/>
</dbReference>
<dbReference type="Gene3D" id="3.40.960.10">
    <property type="entry name" value="VSR Endonuclease"/>
    <property type="match status" value="1"/>
</dbReference>
<evidence type="ECO:0000313" key="2">
    <source>
        <dbReference type="EMBL" id="RFA28661.1"/>
    </source>
</evidence>
<feature type="domain" description="DUF559" evidence="1">
    <location>
        <begin position="132"/>
        <end position="195"/>
    </location>
</feature>
<sequence length="204" mass="23142">MRGHQAVELPIDVTQRFGLPVAGAATTWLQLSRELSLGDLVAVGDHLVLEPKVPDGVEHRPYTSIDELRRRSLEYKGPGCSAARRAVGMLRQGAESRPETLLRLLLHAAGLPEPEVNPEIWHSAGYRIGRADLVHPRWRVIVEYDGDQHRTDTTQYEKDMWRVEQFTRDNWDVIRIRKHGLFADPHGTQALVREALARAGWRAP</sequence>
<name>A0A3E0WEL8_9MICO</name>
<dbReference type="Pfam" id="PF04480">
    <property type="entry name" value="DUF559"/>
    <property type="match status" value="1"/>
</dbReference>
<comment type="caution">
    <text evidence="2">The sequence shown here is derived from an EMBL/GenBank/DDBJ whole genome shotgun (WGS) entry which is preliminary data.</text>
</comment>
<dbReference type="InterPro" id="IPR011335">
    <property type="entry name" value="Restrct_endonuc-II-like"/>
</dbReference>